<dbReference type="Pfam" id="PF01609">
    <property type="entry name" value="DDE_Tnp_1"/>
    <property type="match status" value="1"/>
</dbReference>
<dbReference type="InterPro" id="IPR047952">
    <property type="entry name" value="Transpos_IS4"/>
</dbReference>
<dbReference type="EMBL" id="ABYJ02000220">
    <property type="protein sequence ID" value="EEU99310.1"/>
    <property type="molecule type" value="Genomic_DNA"/>
</dbReference>
<dbReference type="RefSeq" id="WP_006858888.1">
    <property type="nucleotide sequence ID" value="NZ_GG692745.1"/>
</dbReference>
<dbReference type="InterPro" id="IPR012337">
    <property type="entry name" value="RNaseH-like_sf"/>
</dbReference>
<dbReference type="GO" id="GO:0004803">
    <property type="term" value="F:transposase activity"/>
    <property type="evidence" value="ECO:0007669"/>
    <property type="project" value="InterPro"/>
</dbReference>
<evidence type="ECO:0000313" key="7">
    <source>
        <dbReference type="EMBL" id="VCV20496.1"/>
    </source>
</evidence>
<evidence type="ECO:0000313" key="6">
    <source>
        <dbReference type="EMBL" id="EEU99310.1"/>
    </source>
</evidence>
<evidence type="ECO:0000256" key="4">
    <source>
        <dbReference type="ARBA" id="ARBA00023172"/>
    </source>
</evidence>
<reference evidence="6 8" key="1">
    <citation type="submission" date="2009-08" db="EMBL/GenBank/DDBJ databases">
        <authorList>
            <person name="Weinstock G."/>
            <person name="Sodergren E."/>
            <person name="Clifton S."/>
            <person name="Fulton L."/>
            <person name="Fulton B."/>
            <person name="Courtney L."/>
            <person name="Fronick C."/>
            <person name="Harrison M."/>
            <person name="Strong C."/>
            <person name="Farmer C."/>
            <person name="Delahaunty K."/>
            <person name="Markovic C."/>
            <person name="Hall O."/>
            <person name="Minx P."/>
            <person name="Tomlinson C."/>
            <person name="Mitreva M."/>
            <person name="Nelson J."/>
            <person name="Hou S."/>
            <person name="Wollam A."/>
            <person name="Pepin K.H."/>
            <person name="Johnson M."/>
            <person name="Bhonagiri V."/>
            <person name="Nash W.E."/>
            <person name="Warren W."/>
            <person name="Chinwalla A."/>
            <person name="Mardis E.R."/>
            <person name="Wilson R.K."/>
        </authorList>
    </citation>
    <scope>NUCLEOTIDE SEQUENCE [LARGE SCALE GENOMIC DNA]</scope>
    <source>
        <strain evidence="6 8">L1-82</strain>
    </source>
</reference>
<dbReference type="GO" id="GO:0003677">
    <property type="term" value="F:DNA binding"/>
    <property type="evidence" value="ECO:0007669"/>
    <property type="project" value="UniProtKB-KW"/>
</dbReference>
<dbReference type="NCBIfam" id="NF033592">
    <property type="entry name" value="transpos_IS4_1"/>
    <property type="match status" value="1"/>
</dbReference>
<evidence type="ECO:0000313" key="8">
    <source>
        <dbReference type="Proteomes" id="UP000004828"/>
    </source>
</evidence>
<feature type="domain" description="Transposase IS4-like" evidence="5">
    <location>
        <begin position="106"/>
        <end position="360"/>
    </location>
</feature>
<dbReference type="SUPFAM" id="SSF53098">
    <property type="entry name" value="Ribonuclease H-like"/>
    <property type="match status" value="1"/>
</dbReference>
<sequence>MTFPEIVKTTLWDIIDEMSHSLSSFVKNPDKDFIRKRKLDFKKMMHLIISMESGSLNHELLKFFEYDSSVPTGSAFYQQRSKLSVSAFRHLLKEFNLKFPLEKFRGKYYLIACDGSEFNIARNLKDADTFHEPNGKSVSGFNMVHTISLYEVCSKRYLDLEVQPGRLKNEFQAICNLMDRYAYGASPIFIADRGFSSYNVFAHAIENNVDFLIRAKDLNVQRFLGGGTLPDKLDTTIELILTRTQSKKKHKHPEKESQYRYIGKNIAFDYLNPADISDEYLLKLRIVRVEVSDGVFENIITTLSEEDFTPDDIKYCYNLRWGIETSFRDLKHTIGATNLHSKKTEYVAFELWSKLILYNFCSIIILHVPVKSRNRKYEYQVNFSLAMKICFDFLRGVAPPNVESLISKYILPIRPDRNYARQHRVQKPISFSYRFV</sequence>
<gene>
    <name evidence="7" type="ORF">RIL182_00351</name>
    <name evidence="6" type="ORF">ROSINTL182_08823</name>
</gene>
<organism evidence="6 8">
    <name type="scientific">Roseburia intestinalis L1-82</name>
    <dbReference type="NCBI Taxonomy" id="536231"/>
    <lineage>
        <taxon>Bacteria</taxon>
        <taxon>Bacillati</taxon>
        <taxon>Bacillota</taxon>
        <taxon>Clostridia</taxon>
        <taxon>Lachnospirales</taxon>
        <taxon>Lachnospiraceae</taxon>
        <taxon>Roseburia</taxon>
    </lineage>
</organism>
<name>C7GFW6_9FIRM</name>
<evidence type="ECO:0000259" key="5">
    <source>
        <dbReference type="Pfam" id="PF01609"/>
    </source>
</evidence>
<comment type="similarity">
    <text evidence="1">Belongs to the transposase 11 family.</text>
</comment>
<keyword evidence="9" id="KW-1185">Reference proteome</keyword>
<keyword evidence="2" id="KW-0815">Transposition</keyword>
<reference evidence="7 9" key="2">
    <citation type="submission" date="2018-09" db="EMBL/GenBank/DDBJ databases">
        <authorList>
            <person name="Petit M.-A."/>
            <person name="Lossouarn J."/>
        </authorList>
    </citation>
    <scope>NUCLEOTIDE SEQUENCE [LARGE SCALE GENOMIC DNA]</scope>
    <source>
        <strain evidence="7 9">L1-82</strain>
    </source>
</reference>
<dbReference type="InterPro" id="IPR002559">
    <property type="entry name" value="Transposase_11"/>
</dbReference>
<evidence type="ECO:0000256" key="2">
    <source>
        <dbReference type="ARBA" id="ARBA00022578"/>
    </source>
</evidence>
<dbReference type="PANTHER" id="PTHR33258:SF1">
    <property type="entry name" value="TRANSPOSASE INSL FOR INSERTION SEQUENCE ELEMENT IS186A-RELATED"/>
    <property type="match status" value="1"/>
</dbReference>
<dbReference type="EMBL" id="LR027880">
    <property type="protein sequence ID" value="VCV20496.1"/>
    <property type="molecule type" value="Genomic_DNA"/>
</dbReference>
<dbReference type="HOGENOM" id="CLU_049304_1_0_9"/>
<dbReference type="GeneID" id="61431645"/>
<dbReference type="PANTHER" id="PTHR33258">
    <property type="entry name" value="TRANSPOSASE INSL FOR INSERTION SEQUENCE ELEMENT IS186A-RELATED"/>
    <property type="match status" value="1"/>
</dbReference>
<dbReference type="AlphaFoldDB" id="C7GFW6"/>
<keyword evidence="3" id="KW-0238">DNA-binding</keyword>
<protein>
    <submittedName>
        <fullName evidence="6">Transposase, IS4 family</fullName>
    </submittedName>
</protein>
<proteinExistence type="inferred from homology"/>
<evidence type="ECO:0000256" key="1">
    <source>
        <dbReference type="ARBA" id="ARBA00010075"/>
    </source>
</evidence>
<evidence type="ECO:0000313" key="9">
    <source>
        <dbReference type="Proteomes" id="UP000294398"/>
    </source>
</evidence>
<accession>C7GFW6</accession>
<dbReference type="Proteomes" id="UP000004828">
    <property type="component" value="Unassembled WGS sequence"/>
</dbReference>
<dbReference type="Proteomes" id="UP000294398">
    <property type="component" value="Chromosome"/>
</dbReference>
<dbReference type="Gene3D" id="3.90.350.10">
    <property type="entry name" value="Transposase Inhibitor Protein From Tn5, Chain A, domain 1"/>
    <property type="match status" value="1"/>
</dbReference>
<evidence type="ECO:0000256" key="3">
    <source>
        <dbReference type="ARBA" id="ARBA00023125"/>
    </source>
</evidence>
<keyword evidence="4" id="KW-0233">DNA recombination</keyword>
<dbReference type="GO" id="GO:0006313">
    <property type="term" value="P:DNA transposition"/>
    <property type="evidence" value="ECO:0007669"/>
    <property type="project" value="InterPro"/>
</dbReference>